<gene>
    <name evidence="1" type="ORF">V1477_011422</name>
</gene>
<reference evidence="1 2" key="1">
    <citation type="journal article" date="2024" name="Ann. Entomol. Soc. Am.">
        <title>Genomic analyses of the southern and eastern yellowjacket wasps (Hymenoptera: Vespidae) reveal evolutionary signatures of social life.</title>
        <authorList>
            <person name="Catto M.A."/>
            <person name="Caine P.B."/>
            <person name="Orr S.E."/>
            <person name="Hunt B.G."/>
            <person name="Goodisman M.A.D."/>
        </authorList>
    </citation>
    <scope>NUCLEOTIDE SEQUENCE [LARGE SCALE GENOMIC DNA]</scope>
    <source>
        <strain evidence="1">232</strain>
        <tissue evidence="1">Head and thorax</tissue>
    </source>
</reference>
<organism evidence="1 2">
    <name type="scientific">Vespula maculifrons</name>
    <name type="common">Eastern yellow jacket</name>
    <name type="synonym">Wasp</name>
    <dbReference type="NCBI Taxonomy" id="7453"/>
    <lineage>
        <taxon>Eukaryota</taxon>
        <taxon>Metazoa</taxon>
        <taxon>Ecdysozoa</taxon>
        <taxon>Arthropoda</taxon>
        <taxon>Hexapoda</taxon>
        <taxon>Insecta</taxon>
        <taxon>Pterygota</taxon>
        <taxon>Neoptera</taxon>
        <taxon>Endopterygota</taxon>
        <taxon>Hymenoptera</taxon>
        <taxon>Apocrita</taxon>
        <taxon>Aculeata</taxon>
        <taxon>Vespoidea</taxon>
        <taxon>Vespidae</taxon>
        <taxon>Vespinae</taxon>
        <taxon>Vespula</taxon>
    </lineage>
</organism>
<keyword evidence="2" id="KW-1185">Reference proteome</keyword>
<dbReference type="Proteomes" id="UP001607303">
    <property type="component" value="Unassembled WGS sequence"/>
</dbReference>
<evidence type="ECO:0000313" key="1">
    <source>
        <dbReference type="EMBL" id="KAL2738063.1"/>
    </source>
</evidence>
<comment type="caution">
    <text evidence="1">The sequence shown here is derived from an EMBL/GenBank/DDBJ whole genome shotgun (WGS) entry which is preliminary data.</text>
</comment>
<evidence type="ECO:0000313" key="2">
    <source>
        <dbReference type="Proteomes" id="UP001607303"/>
    </source>
</evidence>
<sequence>MYVRNKRPYRFYFSIPLLSEFEKTQIEIDIITYRNLRKNRLGACFYEFEIINSVKDRISVAIQLKTLNAALQL</sequence>
<dbReference type="AlphaFoldDB" id="A0ABD2C0R4"/>
<accession>A0ABD2C0R4</accession>
<dbReference type="EMBL" id="JAYRBN010000063">
    <property type="protein sequence ID" value="KAL2738063.1"/>
    <property type="molecule type" value="Genomic_DNA"/>
</dbReference>
<protein>
    <submittedName>
        <fullName evidence="1">Uncharacterized protein</fullName>
    </submittedName>
</protein>
<proteinExistence type="predicted"/>
<name>A0ABD2C0R4_VESMC</name>